<dbReference type="Proteomes" id="UP000187166">
    <property type="component" value="Unassembled WGS sequence"/>
</dbReference>
<dbReference type="PANTHER" id="PTHR43553">
    <property type="entry name" value="HEAVY METAL TRANSPORTER"/>
    <property type="match status" value="1"/>
</dbReference>
<dbReference type="PANTHER" id="PTHR43553:SF27">
    <property type="entry name" value="ENERGY-COUPLING FACTOR TRANSPORTER ATP-BINDING PROTEIN ECFA2"/>
    <property type="match status" value="1"/>
</dbReference>
<comment type="similarity">
    <text evidence="8">Belongs to the ABC transporter superfamily. Energy-coupling factor EcfA family.</text>
</comment>
<sequence>MSLIEIKNLTHIYSEGLPFEKIAIDNLNLNIEENEFIGLIGHTGSGKSTFIQHLNGLLKPSSGEIIVDGTKVDKSSSNLTELRKKIGLVFQYPEYQLFEETIERDIAFGPKNLDLDEDEVLKRVKSSMDSVGLQYETYKDKSPFELSGGLKRRVAIAGVLAMEPKVLILDEPTAGLDPRGRDEILGEIKSIHEKRKITVILVSHSMEDVAKIAERIIVMDKGKVFLDSNPREIFRNEDKLISVGLGIPQITSLMRALKKKGLDINEDSITVEEAKESLIKYLRGVSHV</sequence>
<dbReference type="NCBIfam" id="TIGR04521">
    <property type="entry name" value="ECF_ATPase_2"/>
    <property type="match status" value="1"/>
</dbReference>
<keyword evidence="7 8" id="KW-0472">Membrane</keyword>
<dbReference type="InterPro" id="IPR003593">
    <property type="entry name" value="AAA+_ATPase"/>
</dbReference>
<evidence type="ECO:0000256" key="7">
    <source>
        <dbReference type="ARBA" id="ARBA00023136"/>
    </source>
</evidence>
<dbReference type="InterPro" id="IPR003439">
    <property type="entry name" value="ABC_transporter-like_ATP-bd"/>
</dbReference>
<dbReference type="EMBL" id="MJIH01000001">
    <property type="protein sequence ID" value="OLR65640.1"/>
    <property type="molecule type" value="Genomic_DNA"/>
</dbReference>
<evidence type="ECO:0000256" key="3">
    <source>
        <dbReference type="ARBA" id="ARBA00022475"/>
    </source>
</evidence>
<reference evidence="10 11" key="1">
    <citation type="journal article" date="2016" name="Appl. Environ. Microbiol.">
        <title>Function and Phylogeny of Bacterial Butyryl Coenzyme A:Acetate Transferases and Their Diversity in the Proximal Colon of Swine.</title>
        <authorList>
            <person name="Trachsel J."/>
            <person name="Bayles D.O."/>
            <person name="Looft T."/>
            <person name="Levine U.Y."/>
            <person name="Allen H.K."/>
        </authorList>
    </citation>
    <scope>NUCLEOTIDE SEQUENCE [LARGE SCALE GENOMIC DNA]</scope>
    <source>
        <strain evidence="10 11">35-6-1</strain>
    </source>
</reference>
<comment type="subunit">
    <text evidence="8">Forms a stable energy-coupling factor (ECF) transporter complex composed of 2 membrane-embedded substrate-binding proteins (S component), 2 ATP-binding proteins (A component) and 2 transmembrane proteins (T component).</text>
</comment>
<dbReference type="Gene3D" id="3.40.50.300">
    <property type="entry name" value="P-loop containing nucleotide triphosphate hydrolases"/>
    <property type="match status" value="1"/>
</dbReference>
<dbReference type="SMART" id="SM00382">
    <property type="entry name" value="AAA"/>
    <property type="match status" value="1"/>
</dbReference>
<dbReference type="PROSITE" id="PS50893">
    <property type="entry name" value="ABC_TRANSPORTER_2"/>
    <property type="match status" value="1"/>
</dbReference>
<comment type="caution">
    <text evidence="10">The sequence shown here is derived from an EMBL/GenBank/DDBJ whole genome shotgun (WGS) entry which is preliminary data.</text>
</comment>
<evidence type="ECO:0000256" key="4">
    <source>
        <dbReference type="ARBA" id="ARBA00022741"/>
    </source>
</evidence>
<keyword evidence="6" id="KW-1278">Translocase</keyword>
<comment type="subcellular location">
    <subcellularLocation>
        <location evidence="1 8">Cell membrane</location>
        <topology evidence="1 8">Peripheral membrane protein</topology>
    </subcellularLocation>
</comment>
<keyword evidence="5 8" id="KW-0067">ATP-binding</keyword>
<dbReference type="eggNOG" id="COG1122">
    <property type="taxonomic scope" value="Bacteria"/>
</dbReference>
<dbReference type="Pfam" id="PF00005">
    <property type="entry name" value="ABC_tran"/>
    <property type="match status" value="1"/>
</dbReference>
<evidence type="ECO:0000256" key="1">
    <source>
        <dbReference type="ARBA" id="ARBA00004202"/>
    </source>
</evidence>
<dbReference type="GO" id="GO:0043190">
    <property type="term" value="C:ATP-binding cassette (ABC) transporter complex"/>
    <property type="evidence" value="ECO:0007669"/>
    <property type="project" value="TreeGrafter"/>
</dbReference>
<dbReference type="InterPro" id="IPR027417">
    <property type="entry name" value="P-loop_NTPase"/>
</dbReference>
<keyword evidence="3 8" id="KW-1003">Cell membrane</keyword>
<gene>
    <name evidence="10" type="ORF">BIV18_09030</name>
</gene>
<name>A0A1U7M1T9_9FIRM</name>
<dbReference type="STRING" id="1465756.BIV18_09030"/>
<dbReference type="EC" id="7.-.-.-" evidence="8"/>
<dbReference type="FunFam" id="3.40.50.300:FF:000224">
    <property type="entry name" value="Energy-coupling factor transporter ATP-binding protein EcfA"/>
    <property type="match status" value="1"/>
</dbReference>
<evidence type="ECO:0000256" key="5">
    <source>
        <dbReference type="ARBA" id="ARBA00022840"/>
    </source>
</evidence>
<dbReference type="GO" id="GO:0005524">
    <property type="term" value="F:ATP binding"/>
    <property type="evidence" value="ECO:0007669"/>
    <property type="project" value="UniProtKB-UniRule"/>
</dbReference>
<dbReference type="GO" id="GO:0016887">
    <property type="term" value="F:ATP hydrolysis activity"/>
    <property type="evidence" value="ECO:0007669"/>
    <property type="project" value="InterPro"/>
</dbReference>
<evidence type="ECO:0000256" key="6">
    <source>
        <dbReference type="ARBA" id="ARBA00022967"/>
    </source>
</evidence>
<accession>A0A1U7M1T9</accession>
<dbReference type="SUPFAM" id="SSF52540">
    <property type="entry name" value="P-loop containing nucleoside triphosphate hydrolases"/>
    <property type="match status" value="1"/>
</dbReference>
<evidence type="ECO:0000313" key="11">
    <source>
        <dbReference type="Proteomes" id="UP000187166"/>
    </source>
</evidence>
<comment type="function">
    <text evidence="8">ATP-binding (A) component of a common energy-coupling factor (ECF) ABC-transporter complex.</text>
</comment>
<dbReference type="NCBIfam" id="NF010158">
    <property type="entry name" value="PRK13637.1"/>
    <property type="match status" value="1"/>
</dbReference>
<keyword evidence="2 8" id="KW-0813">Transport</keyword>
<keyword evidence="4 8" id="KW-0547">Nucleotide-binding</keyword>
<dbReference type="InterPro" id="IPR015856">
    <property type="entry name" value="ABC_transpr_CbiO/EcfA_su"/>
</dbReference>
<proteinExistence type="inferred from homology"/>
<evidence type="ECO:0000313" key="10">
    <source>
        <dbReference type="EMBL" id="OLR65640.1"/>
    </source>
</evidence>
<protein>
    <recommendedName>
        <fullName evidence="8">Energy-coupling factor transporter ATP-binding protein EcfA2</fullName>
        <ecNumber evidence="8">7.-.-.-</ecNumber>
    </recommendedName>
</protein>
<evidence type="ECO:0000256" key="2">
    <source>
        <dbReference type="ARBA" id="ARBA00022448"/>
    </source>
</evidence>
<keyword evidence="11" id="KW-1185">Reference proteome</keyword>
<evidence type="ECO:0000259" key="9">
    <source>
        <dbReference type="PROSITE" id="PS50893"/>
    </source>
</evidence>
<organism evidence="10 11">
    <name type="scientific">Peptoniphilus porci</name>
    <dbReference type="NCBI Taxonomy" id="2652280"/>
    <lineage>
        <taxon>Bacteria</taxon>
        <taxon>Bacillati</taxon>
        <taxon>Bacillota</taxon>
        <taxon>Tissierellia</taxon>
        <taxon>Tissierellales</taxon>
        <taxon>Peptoniphilaceae</taxon>
        <taxon>Peptoniphilus</taxon>
    </lineage>
</organism>
<evidence type="ECO:0000256" key="8">
    <source>
        <dbReference type="RuleBase" id="RU365104"/>
    </source>
</evidence>
<dbReference type="InterPro" id="IPR050095">
    <property type="entry name" value="ECF_ABC_transporter_ATP-bd"/>
</dbReference>
<dbReference type="GO" id="GO:0042626">
    <property type="term" value="F:ATPase-coupled transmembrane transporter activity"/>
    <property type="evidence" value="ECO:0007669"/>
    <property type="project" value="TreeGrafter"/>
</dbReference>
<feature type="domain" description="ABC transporter" evidence="9">
    <location>
        <begin position="4"/>
        <end position="246"/>
    </location>
</feature>
<dbReference type="InterPro" id="IPR030946">
    <property type="entry name" value="EcfA2"/>
</dbReference>
<dbReference type="CDD" id="cd03225">
    <property type="entry name" value="ABC_cobalt_CbiO_domain1"/>
    <property type="match status" value="1"/>
</dbReference>
<dbReference type="AlphaFoldDB" id="A0A1U7M1T9"/>